<accession>C5BZX9</accession>
<reference evidence="3 4" key="1">
    <citation type="journal article" date="2009" name="Stand. Genomic Sci.">
        <title>Complete genome sequence of Beutenbergia cavernae type strain (HKI 0122).</title>
        <authorList>
            <person name="Land M."/>
            <person name="Pukall R."/>
            <person name="Abt B."/>
            <person name="Goker M."/>
            <person name="Rohde M."/>
            <person name="Glavina Del Rio T."/>
            <person name="Tice H."/>
            <person name="Copeland A."/>
            <person name="Cheng J.F."/>
            <person name="Lucas S."/>
            <person name="Chen F."/>
            <person name="Nolan M."/>
            <person name="Bruce D."/>
            <person name="Goodwin L."/>
            <person name="Pitluck S."/>
            <person name="Ivanova N."/>
            <person name="Mavromatis K."/>
            <person name="Ovchinnikova G."/>
            <person name="Pati A."/>
            <person name="Chen A."/>
            <person name="Palaniappan K."/>
            <person name="Hauser L."/>
            <person name="Chang Y.J."/>
            <person name="Jefferies C.C."/>
            <person name="Saunders E."/>
            <person name="Brettin T."/>
            <person name="Detter J.C."/>
            <person name="Han C."/>
            <person name="Chain P."/>
            <person name="Bristow J."/>
            <person name="Eisen J.A."/>
            <person name="Markowitz V."/>
            <person name="Hugenholtz P."/>
            <person name="Kyrpides N.C."/>
            <person name="Klenk H.P."/>
            <person name="Lapidus A."/>
        </authorList>
    </citation>
    <scope>NUCLEOTIDE SEQUENCE [LARGE SCALE GENOMIC DNA]</scope>
    <source>
        <strain evidence="4">ATCC BAA-8 / DSM 12333 / NBRC 16432</strain>
    </source>
</reference>
<dbReference type="AlphaFoldDB" id="C5BZX9"/>
<dbReference type="HOGENOM" id="CLU_063440_3_1_11"/>
<feature type="region of interest" description="Disordered" evidence="1">
    <location>
        <begin position="114"/>
        <end position="136"/>
    </location>
</feature>
<dbReference type="SUPFAM" id="SSF46785">
    <property type="entry name" value="Winged helix' DNA-binding domain"/>
    <property type="match status" value="1"/>
</dbReference>
<evidence type="ECO:0000313" key="3">
    <source>
        <dbReference type="EMBL" id="ACQ81309.1"/>
    </source>
</evidence>
<proteinExistence type="predicted"/>
<sequence>MTRPSLDPGGQHHEPLRDTQLLKGVLPMLVLALLAHSESYGYALVMRLRDAGLTDIATGTVYPVLTRLEREGSLSARLVPSSSGPARKYYAPTPAGLAAMAAQRTQWDRLSGVVDAAVPRPAGTDPAPSSTRTEES</sequence>
<gene>
    <name evidence="3" type="ordered locus">Bcav_3065</name>
</gene>
<name>C5BZX9_BEUC1</name>
<dbReference type="InterPro" id="IPR052509">
    <property type="entry name" value="Metal_resp_DNA-bind_regulator"/>
</dbReference>
<feature type="domain" description="Transcription regulator PadR N-terminal" evidence="2">
    <location>
        <begin position="30"/>
        <end position="101"/>
    </location>
</feature>
<evidence type="ECO:0000256" key="1">
    <source>
        <dbReference type="SAM" id="MobiDB-lite"/>
    </source>
</evidence>
<feature type="compositionally biased region" description="Polar residues" evidence="1">
    <location>
        <begin position="127"/>
        <end position="136"/>
    </location>
</feature>
<dbReference type="EMBL" id="CP001618">
    <property type="protein sequence ID" value="ACQ81309.1"/>
    <property type="molecule type" value="Genomic_DNA"/>
</dbReference>
<dbReference type="Gene3D" id="1.10.10.10">
    <property type="entry name" value="Winged helix-like DNA-binding domain superfamily/Winged helix DNA-binding domain"/>
    <property type="match status" value="1"/>
</dbReference>
<dbReference type="STRING" id="471853.Bcav_3065"/>
<dbReference type="KEGG" id="bcv:Bcav_3065"/>
<dbReference type="RefSeq" id="WP_015883549.1">
    <property type="nucleotide sequence ID" value="NC_012669.1"/>
</dbReference>
<dbReference type="Pfam" id="PF03551">
    <property type="entry name" value="PadR"/>
    <property type="match status" value="1"/>
</dbReference>
<dbReference type="InterPro" id="IPR036390">
    <property type="entry name" value="WH_DNA-bd_sf"/>
</dbReference>
<dbReference type="InterPro" id="IPR005149">
    <property type="entry name" value="Tscrpt_reg_PadR_N"/>
</dbReference>
<dbReference type="InterPro" id="IPR036388">
    <property type="entry name" value="WH-like_DNA-bd_sf"/>
</dbReference>
<dbReference type="PANTHER" id="PTHR33169">
    <property type="entry name" value="PADR-FAMILY TRANSCRIPTIONAL REGULATOR"/>
    <property type="match status" value="1"/>
</dbReference>
<evidence type="ECO:0000313" key="4">
    <source>
        <dbReference type="Proteomes" id="UP000007962"/>
    </source>
</evidence>
<keyword evidence="4" id="KW-1185">Reference proteome</keyword>
<evidence type="ECO:0000259" key="2">
    <source>
        <dbReference type="Pfam" id="PF03551"/>
    </source>
</evidence>
<dbReference type="Proteomes" id="UP000007962">
    <property type="component" value="Chromosome"/>
</dbReference>
<dbReference type="PANTHER" id="PTHR33169:SF14">
    <property type="entry name" value="TRANSCRIPTIONAL REGULATOR RV3488"/>
    <property type="match status" value="1"/>
</dbReference>
<protein>
    <submittedName>
        <fullName evidence="3">Transcriptional regulator, PadR-like family</fullName>
    </submittedName>
</protein>
<dbReference type="eggNOG" id="COG1695">
    <property type="taxonomic scope" value="Bacteria"/>
</dbReference>
<organism evidence="3 4">
    <name type="scientific">Beutenbergia cavernae (strain ATCC BAA-8 / DSM 12333 / CCUG 43141 / JCM 11478 / NBRC 16432 / NCIMB 13614 / HKI 0122)</name>
    <dbReference type="NCBI Taxonomy" id="471853"/>
    <lineage>
        <taxon>Bacteria</taxon>
        <taxon>Bacillati</taxon>
        <taxon>Actinomycetota</taxon>
        <taxon>Actinomycetes</taxon>
        <taxon>Micrococcales</taxon>
        <taxon>Beutenbergiaceae</taxon>
        <taxon>Beutenbergia</taxon>
    </lineage>
</organism>